<sequence length="687" mass="77377">MYVNTSSNGERTSNFDIEVSPSDARGTANCERNHFQANRMQHEQQNALFVSGSIGLRDVQEDHLPPDTRQPASAPAYQNAQLVMKYPEIFERSTVYVSGIDGWKEDDFCKPENRVRIRTIVENAGAFLQALHSELNRPRKIDASLLDRFPDFRDGIEQTIPGLLVPTASESSNANVTLIELKCYVDIFREIAHNVAKFESKSSSSDSSPLHALFFGSRMIDPPFFSDEHRSLEKLEMIADHTTRLRMFIKTSVPPEVYRFTPKDDFAVIDRLSGLPALICEVDSRTEQKGHSGMILEGVVACRQWRYVLPDTLKAKNKVLGLFVDANFSVDLYLFHADDEYNVEIFHDCLFFGRRNDTLRLARILFNYRDKFLDVAGLSEPGKIQQIEKLVSDSKILPSFTTATTEKNVSSGSSRQSSEQPTHATVSETRTDPLLMSEKVQSLLCLDGAYLQATEHESVAAVKSAGIPSRTLGFVKLTNKHEIHAFDAVRNSGSEFLLTRVVLPTKVIEIDEYSVAFLPYGGEPLHQSWGLKDGPAGHETEIAWDLLAIVSRLHELHISHLDIKSANVLWDPSILSIRVIDFDSSEILDPNGSRKIRGIFGTSGFAAPEVESEEDLEYDPFLADAFSCGQVLSDVVMAEKMTEEARFVLKVSRELTKEDVNKRWSISKAMQVWTDWLKERGRPEYSR</sequence>
<feature type="compositionally biased region" description="Polar residues" evidence="3">
    <location>
        <begin position="419"/>
        <end position="428"/>
    </location>
</feature>
<dbReference type="PROSITE" id="PS50011">
    <property type="entry name" value="PROTEIN_KINASE_DOM"/>
    <property type="match status" value="1"/>
</dbReference>
<feature type="domain" description="Protein kinase" evidence="4">
    <location>
        <begin position="370"/>
        <end position="687"/>
    </location>
</feature>
<dbReference type="GO" id="GO:0005524">
    <property type="term" value="F:ATP binding"/>
    <property type="evidence" value="ECO:0007669"/>
    <property type="project" value="UniProtKB-KW"/>
</dbReference>
<feature type="region of interest" description="Disordered" evidence="3">
    <location>
        <begin position="1"/>
        <end position="24"/>
    </location>
</feature>
<evidence type="ECO:0000256" key="3">
    <source>
        <dbReference type="SAM" id="MobiDB-lite"/>
    </source>
</evidence>
<dbReference type="InterPro" id="IPR011009">
    <property type="entry name" value="Kinase-like_dom_sf"/>
</dbReference>
<protein>
    <recommendedName>
        <fullName evidence="4">Protein kinase domain-containing protein</fullName>
    </recommendedName>
</protein>
<dbReference type="AlphaFoldDB" id="A0A9Q5HY13"/>
<dbReference type="GO" id="GO:0005737">
    <property type="term" value="C:cytoplasm"/>
    <property type="evidence" value="ECO:0007669"/>
    <property type="project" value="TreeGrafter"/>
</dbReference>
<dbReference type="EMBL" id="LNZH02000184">
    <property type="protein sequence ID" value="OCB88089.1"/>
    <property type="molecule type" value="Genomic_DNA"/>
</dbReference>
<dbReference type="InterPro" id="IPR000719">
    <property type="entry name" value="Prot_kinase_dom"/>
</dbReference>
<keyword evidence="2" id="KW-0067">ATP-binding</keyword>
<proteinExistence type="predicted"/>
<evidence type="ECO:0000313" key="5">
    <source>
        <dbReference type="EMBL" id="OCB88089.1"/>
    </source>
</evidence>
<dbReference type="GO" id="GO:0004674">
    <property type="term" value="F:protein serine/threonine kinase activity"/>
    <property type="evidence" value="ECO:0007669"/>
    <property type="project" value="TreeGrafter"/>
</dbReference>
<evidence type="ECO:0000313" key="6">
    <source>
        <dbReference type="Proteomes" id="UP000757232"/>
    </source>
</evidence>
<dbReference type="SUPFAM" id="SSF56112">
    <property type="entry name" value="Protein kinase-like (PK-like)"/>
    <property type="match status" value="1"/>
</dbReference>
<dbReference type="Gene3D" id="1.10.510.10">
    <property type="entry name" value="Transferase(Phosphotransferase) domain 1"/>
    <property type="match status" value="1"/>
</dbReference>
<feature type="compositionally biased region" description="Polar residues" evidence="3">
    <location>
        <begin position="1"/>
        <end position="15"/>
    </location>
</feature>
<dbReference type="Proteomes" id="UP000757232">
    <property type="component" value="Unassembled WGS sequence"/>
</dbReference>
<evidence type="ECO:0000259" key="4">
    <source>
        <dbReference type="PROSITE" id="PS50011"/>
    </source>
</evidence>
<dbReference type="PANTHER" id="PTHR24346:SF30">
    <property type="entry name" value="MATERNAL EMBRYONIC LEUCINE ZIPPER KINASE"/>
    <property type="match status" value="1"/>
</dbReference>
<reference evidence="5" key="1">
    <citation type="submission" date="2016-06" db="EMBL/GenBank/DDBJ databases">
        <title>Draft Genome sequence of the fungus Inonotus baumii.</title>
        <authorList>
            <person name="Zhu H."/>
            <person name="Lin W."/>
        </authorList>
    </citation>
    <scope>NUCLEOTIDE SEQUENCE</scope>
    <source>
        <strain evidence="5">821</strain>
    </source>
</reference>
<gene>
    <name evidence="5" type="ORF">A7U60_g4714</name>
</gene>
<evidence type="ECO:0000256" key="1">
    <source>
        <dbReference type="ARBA" id="ARBA00022741"/>
    </source>
</evidence>
<dbReference type="PANTHER" id="PTHR24346">
    <property type="entry name" value="MAP/MICROTUBULE AFFINITY-REGULATING KINASE"/>
    <property type="match status" value="1"/>
</dbReference>
<accession>A0A9Q5HY13</accession>
<dbReference type="OrthoDB" id="4062651at2759"/>
<evidence type="ECO:0000256" key="2">
    <source>
        <dbReference type="ARBA" id="ARBA00022840"/>
    </source>
</evidence>
<name>A0A9Q5HY13_SANBA</name>
<organism evidence="5 6">
    <name type="scientific">Sanghuangporus baumii</name>
    <name type="common">Phellinus baumii</name>
    <dbReference type="NCBI Taxonomy" id="108892"/>
    <lineage>
        <taxon>Eukaryota</taxon>
        <taxon>Fungi</taxon>
        <taxon>Dikarya</taxon>
        <taxon>Basidiomycota</taxon>
        <taxon>Agaricomycotina</taxon>
        <taxon>Agaricomycetes</taxon>
        <taxon>Hymenochaetales</taxon>
        <taxon>Hymenochaetaceae</taxon>
        <taxon>Sanghuangporus</taxon>
    </lineage>
</organism>
<comment type="caution">
    <text evidence="5">The sequence shown here is derived from an EMBL/GenBank/DDBJ whole genome shotgun (WGS) entry which is preliminary data.</text>
</comment>
<feature type="region of interest" description="Disordered" evidence="3">
    <location>
        <begin position="405"/>
        <end position="431"/>
    </location>
</feature>
<dbReference type="GO" id="GO:0035556">
    <property type="term" value="P:intracellular signal transduction"/>
    <property type="evidence" value="ECO:0007669"/>
    <property type="project" value="TreeGrafter"/>
</dbReference>
<dbReference type="SMART" id="SM00220">
    <property type="entry name" value="S_TKc"/>
    <property type="match status" value="1"/>
</dbReference>
<dbReference type="Pfam" id="PF00069">
    <property type="entry name" value="Pkinase"/>
    <property type="match status" value="1"/>
</dbReference>
<keyword evidence="1" id="KW-0547">Nucleotide-binding</keyword>
<keyword evidence="6" id="KW-1185">Reference proteome</keyword>